<dbReference type="PANTHER" id="PTHR36842">
    <property type="entry name" value="PROTEIN TOLB HOMOLOG"/>
    <property type="match status" value="1"/>
</dbReference>
<comment type="similarity">
    <text evidence="1">Belongs to the TolB family.</text>
</comment>
<evidence type="ECO:0000313" key="3">
    <source>
        <dbReference type="EMBL" id="KPL77004.1"/>
    </source>
</evidence>
<comment type="caution">
    <text evidence="3">The sequence shown here is derived from an EMBL/GenBank/DDBJ whole genome shotgun (WGS) entry which is preliminary data.</text>
</comment>
<feature type="compositionally biased region" description="Low complexity" evidence="2">
    <location>
        <begin position="9"/>
        <end position="22"/>
    </location>
</feature>
<evidence type="ECO:0000256" key="1">
    <source>
        <dbReference type="ARBA" id="ARBA00009820"/>
    </source>
</evidence>
<dbReference type="PANTHER" id="PTHR36842:SF1">
    <property type="entry name" value="PROTEIN TOLB"/>
    <property type="match status" value="1"/>
</dbReference>
<dbReference type="Proteomes" id="UP000050417">
    <property type="component" value="Unassembled WGS sequence"/>
</dbReference>
<sequence>MGLLSACQPAATAAPPATPEALPTALPAPSATPLAVTVEAMPTTPPCKRIAFALADFNSDSPQSEIYTACPDGTGLTRLTDDSAADLAPAWSPDGTRIAFASARAGGSRIFVMGAAGGEAEVLSAEGQHDMPLWIPGGEERVAYRCTDGQGRWWWEALTLSSGAVERLSEPSFDFFFQTPAWSPDGAWLAVMSLAEQAARNDGASQIHIQRADGSQERVLTSDAWANISPQWSPDGQRIAFLSERDGVYNRYGLYVMDADGSHPERIGAGFYSEGAEFAWSPDGMEIAISEPGSGGIVILDLTSGAGRPLLALEPGQSAFSPAWQP</sequence>
<dbReference type="Gene3D" id="2.120.10.30">
    <property type="entry name" value="TolB, C-terminal domain"/>
    <property type="match status" value="2"/>
</dbReference>
<evidence type="ECO:0008006" key="5">
    <source>
        <dbReference type="Google" id="ProtNLM"/>
    </source>
</evidence>
<dbReference type="InterPro" id="IPR011042">
    <property type="entry name" value="6-blade_b-propeller_TolB-like"/>
</dbReference>
<dbReference type="Pfam" id="PF07676">
    <property type="entry name" value="PD40"/>
    <property type="match status" value="2"/>
</dbReference>
<dbReference type="SUPFAM" id="SSF69304">
    <property type="entry name" value="Tricorn protease N-terminal domain"/>
    <property type="match status" value="1"/>
</dbReference>
<protein>
    <recommendedName>
        <fullName evidence="5">DUF5050 domain-containing protein</fullName>
    </recommendedName>
</protein>
<dbReference type="AlphaFoldDB" id="A0A0P6Y5Y8"/>
<keyword evidence="4" id="KW-1185">Reference proteome</keyword>
<dbReference type="EMBL" id="LGCL01000024">
    <property type="protein sequence ID" value="KPL77004.1"/>
    <property type="molecule type" value="Genomic_DNA"/>
</dbReference>
<dbReference type="InterPro" id="IPR011659">
    <property type="entry name" value="WD40"/>
</dbReference>
<proteinExistence type="inferred from homology"/>
<organism evidence="3 4">
    <name type="scientific">Ornatilinea apprima</name>
    <dbReference type="NCBI Taxonomy" id="1134406"/>
    <lineage>
        <taxon>Bacteria</taxon>
        <taxon>Bacillati</taxon>
        <taxon>Chloroflexota</taxon>
        <taxon>Anaerolineae</taxon>
        <taxon>Anaerolineales</taxon>
        <taxon>Anaerolineaceae</taxon>
        <taxon>Ornatilinea</taxon>
    </lineage>
</organism>
<feature type="region of interest" description="Disordered" evidence="2">
    <location>
        <begin position="1"/>
        <end position="22"/>
    </location>
</feature>
<evidence type="ECO:0000313" key="4">
    <source>
        <dbReference type="Proteomes" id="UP000050417"/>
    </source>
</evidence>
<dbReference type="STRING" id="1134406.ADN00_10555"/>
<evidence type="ECO:0000256" key="2">
    <source>
        <dbReference type="SAM" id="MobiDB-lite"/>
    </source>
</evidence>
<gene>
    <name evidence="3" type="ORF">ADN00_10555</name>
</gene>
<reference evidence="3 4" key="1">
    <citation type="submission" date="2015-07" db="EMBL/GenBank/DDBJ databases">
        <title>Genome sequence of Ornatilinea apprima DSM 23815.</title>
        <authorList>
            <person name="Hemp J."/>
            <person name="Ward L.M."/>
            <person name="Pace L.A."/>
            <person name="Fischer W.W."/>
        </authorList>
    </citation>
    <scope>NUCLEOTIDE SEQUENCE [LARGE SCALE GENOMIC DNA]</scope>
    <source>
        <strain evidence="3 4">P3M-1</strain>
    </source>
</reference>
<accession>A0A0P6Y5Y8</accession>
<name>A0A0P6Y5Y8_9CHLR</name>